<dbReference type="InterPro" id="IPR039424">
    <property type="entry name" value="SBP_5"/>
</dbReference>
<accession>A0ABU0S9I6</accession>
<evidence type="ECO:0000256" key="1">
    <source>
        <dbReference type="ARBA" id="ARBA00004418"/>
    </source>
</evidence>
<evidence type="ECO:0000259" key="5">
    <source>
        <dbReference type="Pfam" id="PF00496"/>
    </source>
</evidence>
<dbReference type="PANTHER" id="PTHR30290">
    <property type="entry name" value="PERIPLASMIC BINDING COMPONENT OF ABC TRANSPORTER"/>
    <property type="match status" value="1"/>
</dbReference>
<name>A0ABU0S9I6_9HYPH</name>
<comment type="caution">
    <text evidence="6">The sequence shown here is derived from an EMBL/GenBank/DDBJ whole genome shotgun (WGS) entry which is preliminary data.</text>
</comment>
<keyword evidence="3" id="KW-0813">Transport</keyword>
<organism evidence="6 7">
    <name type="scientific">Phyllobacterium ifriqiyense</name>
    <dbReference type="NCBI Taxonomy" id="314238"/>
    <lineage>
        <taxon>Bacteria</taxon>
        <taxon>Pseudomonadati</taxon>
        <taxon>Pseudomonadota</taxon>
        <taxon>Alphaproteobacteria</taxon>
        <taxon>Hyphomicrobiales</taxon>
        <taxon>Phyllobacteriaceae</taxon>
        <taxon>Phyllobacterium</taxon>
    </lineage>
</organism>
<evidence type="ECO:0000313" key="7">
    <source>
        <dbReference type="Proteomes" id="UP001237780"/>
    </source>
</evidence>
<evidence type="ECO:0000256" key="2">
    <source>
        <dbReference type="ARBA" id="ARBA00005695"/>
    </source>
</evidence>
<gene>
    <name evidence="6" type="ORF">QFZ34_002612</name>
</gene>
<protein>
    <submittedName>
        <fullName evidence="6">Peptide/nickel transport system substrate-binding protein</fullName>
    </submittedName>
</protein>
<dbReference type="Gene3D" id="3.10.105.10">
    <property type="entry name" value="Dipeptide-binding Protein, Domain 3"/>
    <property type="match status" value="1"/>
</dbReference>
<dbReference type="SUPFAM" id="SSF53850">
    <property type="entry name" value="Periplasmic binding protein-like II"/>
    <property type="match status" value="1"/>
</dbReference>
<comment type="similarity">
    <text evidence="2">Belongs to the bacterial solute-binding protein 5 family.</text>
</comment>
<dbReference type="Gene3D" id="3.40.190.10">
    <property type="entry name" value="Periplasmic binding protein-like II"/>
    <property type="match status" value="1"/>
</dbReference>
<reference evidence="6 7" key="1">
    <citation type="submission" date="2023-07" db="EMBL/GenBank/DDBJ databases">
        <title>Comparative genomics of wheat-associated soil bacteria to identify genetic determinants of phenazine resistance.</title>
        <authorList>
            <person name="Mouncey N."/>
        </authorList>
    </citation>
    <scope>NUCLEOTIDE SEQUENCE [LARGE SCALE GENOMIC DNA]</scope>
    <source>
        <strain evidence="6 7">W4I11</strain>
    </source>
</reference>
<dbReference type="Proteomes" id="UP001237780">
    <property type="component" value="Unassembled WGS sequence"/>
</dbReference>
<keyword evidence="4" id="KW-0732">Signal</keyword>
<dbReference type="Pfam" id="PF00496">
    <property type="entry name" value="SBP_bac_5"/>
    <property type="match status" value="1"/>
</dbReference>
<dbReference type="EMBL" id="JAUSZT010000003">
    <property type="protein sequence ID" value="MDQ0997430.1"/>
    <property type="molecule type" value="Genomic_DNA"/>
</dbReference>
<evidence type="ECO:0000313" key="6">
    <source>
        <dbReference type="EMBL" id="MDQ0997430.1"/>
    </source>
</evidence>
<evidence type="ECO:0000256" key="3">
    <source>
        <dbReference type="ARBA" id="ARBA00022448"/>
    </source>
</evidence>
<dbReference type="Gene3D" id="3.90.76.10">
    <property type="entry name" value="Dipeptide-binding Protein, Domain 1"/>
    <property type="match status" value="1"/>
</dbReference>
<evidence type="ECO:0000256" key="4">
    <source>
        <dbReference type="ARBA" id="ARBA00022729"/>
    </source>
</evidence>
<comment type="subcellular location">
    <subcellularLocation>
        <location evidence="1">Periplasm</location>
    </subcellularLocation>
</comment>
<dbReference type="InterPro" id="IPR000914">
    <property type="entry name" value="SBP_5_dom"/>
</dbReference>
<dbReference type="PANTHER" id="PTHR30290:SF9">
    <property type="entry name" value="OLIGOPEPTIDE-BINDING PROTEIN APPA"/>
    <property type="match status" value="1"/>
</dbReference>
<sequence>MLLSIDLRELSLEIFLHAAPINFAVCIKRIDFLMTSLMNVRCLLATAITSMILVIPPALAETSSPSVNTVIIIDGDMLGRYNPITGHGRNGDSHIYQGLYRIETGLFNKQPALTPILASGPSVPSDNNRVWTVPLRSGVRFSDGTTFGPEDVVATFKALLDPRSASSEISAWDEVEKVEAEGSAVKFTLKEPLAEFGRRLLNSIAPSEAFDFVNLGKAENSSLNDKPIGTGPYVLTELRPDQAIMSARADYWDSKPQVDKIIIRHTADENARAQQLRAGEGDGSMLAAELAQTFQAPEFEVISVPTADWRGLTLPAGDPVAGDDAVRLAVNLAVDRESMVKHVLKGHGVANSTFLASFYGDSYDPGQEFPYDPEQAKKILDNAGWVVGPDGVRARNGLRAAFDVIYFPNRDRARKDLSLAAASDLKKIGIELNLVAQDSKSVTAEVYARTPVMLGGGGIPYSIDGQIYHILHSKYANPEWERNGTMVLITSIRPSIACWMKRAFNKIPISGSIYTGRYSSNID</sequence>
<proteinExistence type="inferred from homology"/>
<feature type="domain" description="Solute-binding protein family 5" evidence="5">
    <location>
        <begin position="113"/>
        <end position="464"/>
    </location>
</feature>
<keyword evidence="7" id="KW-1185">Reference proteome</keyword>